<sequence length="924" mass="101753">MDREPDSILSDFDGASASGLYHVVAWAANATSFFITKLIAQPPLEAASLHSLSMGASDPTVLTAASDSPSASASLSPGQETMMPASRLSLDGSRGLSSVFNYAVSKWALSCVAMAIVLNRTHIFAATRRRLHLRWPVRLAVRLVPIVLLTLQVGRLLQSIQCQTSSSFARLHSANATFSRPNPLLNTLSSALLLGATDEHSCTAFYTTFASDIPPHSTRFHGSLSLLWPLFGTFCLSHLLETLMAAVQGLPMVSQTGMTLFEQSLAFAEADASVMNQLGRTALSSASSVLAHSSSGLDPEMALTGSAILTQANAAPEVLLVALLSSMAHISSHVLGIFDLQAKHRLFNTGFWAICFMASIIVTALSFDPDDTSSQGLLRFPTVCIISFIPHVLVLAGVATCLCIYFFGLVLSALAPPAHRQLPPLTFRQRFAYAQRNMQANLSISDIRITADMDFYTALLRTGFAAMTMASEAVYLNEDRGVSLKKRTWLEEARLRDLEELQRRCVGLGLPGSRYDQIGTVGLIPIKDSSVSACNGYNRERAAQVLPKGRSERGIRVGTGATERSSRWIMALEFLLSIWQLMVRVGALSGLWALGLVRIRARPAWLLWLARRSKPASNTGRRQRYPQDAPLSDNQPTSELHLDERSDYDDEHKSKGNGLDVEEEFRRVRPSSNEEAFDHDLYLYWLNGGWWGSRDSSGDFNPMPAEDDWDATSVVSVTSDGQTLDAEWESESDGQKTPTRASPRPRASRENSPFLDSPLSINDLARLLRPTSRQDREEALTLATHLQTDKIITRARFSQLDRLRRARVLATSGTRANSGLESLAPYTKLGPDEEERLLEQLLLSHRRQSRPRNTTEPLEGTSSDDSAEGRPCVVCQTSMRTIIVWPCRCLSLCDDCRVSLAMNNFDKCVCCRRDVMSFSRIFVP</sequence>
<dbReference type="Proteomes" id="UP000224854">
    <property type="component" value="Unassembled WGS sequence"/>
</dbReference>
<feature type="compositionally biased region" description="Polar residues" evidence="1">
    <location>
        <begin position="851"/>
        <end position="864"/>
    </location>
</feature>
<gene>
    <name evidence="3" type="ORF">CDD82_6018</name>
</gene>
<evidence type="ECO:0008006" key="5">
    <source>
        <dbReference type="Google" id="ProtNLM"/>
    </source>
</evidence>
<dbReference type="GO" id="GO:0061630">
    <property type="term" value="F:ubiquitin protein ligase activity"/>
    <property type="evidence" value="ECO:0007669"/>
    <property type="project" value="TreeGrafter"/>
</dbReference>
<dbReference type="InterPro" id="IPR013083">
    <property type="entry name" value="Znf_RING/FYVE/PHD"/>
</dbReference>
<name>A0A2C5Y2P5_9HYPO</name>
<dbReference type="GO" id="GO:0006511">
    <property type="term" value="P:ubiquitin-dependent protein catabolic process"/>
    <property type="evidence" value="ECO:0007669"/>
    <property type="project" value="TreeGrafter"/>
</dbReference>
<reference evidence="3 4" key="1">
    <citation type="submission" date="2017-06" db="EMBL/GenBank/DDBJ databases">
        <title>Ant-infecting Ophiocordyceps genomes reveal a high diversity of potential behavioral manipulation genes and a possible major role for enterotoxins.</title>
        <authorList>
            <person name="De Bekker C."/>
            <person name="Evans H.C."/>
            <person name="Brachmann A."/>
            <person name="Hughes D.P."/>
        </authorList>
    </citation>
    <scope>NUCLEOTIDE SEQUENCE [LARGE SCALE GENOMIC DNA]</scope>
    <source>
        <strain evidence="3 4">1348a</strain>
    </source>
</reference>
<feature type="compositionally biased region" description="Basic and acidic residues" evidence="1">
    <location>
        <begin position="640"/>
        <end position="654"/>
    </location>
</feature>
<dbReference type="PANTHER" id="PTHR22696">
    <property type="entry name" value="E3 UBIQUITIN-PROTEIN LIGASE RNF26"/>
    <property type="match status" value="1"/>
</dbReference>
<proteinExistence type="predicted"/>
<organism evidence="3 4">
    <name type="scientific">Ophiocordyceps australis</name>
    <dbReference type="NCBI Taxonomy" id="1399860"/>
    <lineage>
        <taxon>Eukaryota</taxon>
        <taxon>Fungi</taxon>
        <taxon>Dikarya</taxon>
        <taxon>Ascomycota</taxon>
        <taxon>Pezizomycotina</taxon>
        <taxon>Sordariomycetes</taxon>
        <taxon>Hypocreomycetidae</taxon>
        <taxon>Hypocreales</taxon>
        <taxon>Ophiocordycipitaceae</taxon>
        <taxon>Ophiocordyceps</taxon>
    </lineage>
</organism>
<keyword evidence="2" id="KW-0472">Membrane</keyword>
<evidence type="ECO:0000256" key="1">
    <source>
        <dbReference type="SAM" id="MobiDB-lite"/>
    </source>
</evidence>
<accession>A0A2C5Y2P5</accession>
<dbReference type="OrthoDB" id="66726at2759"/>
<dbReference type="CDD" id="cd16616">
    <property type="entry name" value="mRING-HC-C4C4_Asi1p-like"/>
    <property type="match status" value="1"/>
</dbReference>
<dbReference type="GO" id="GO:0016567">
    <property type="term" value="P:protein ubiquitination"/>
    <property type="evidence" value="ECO:0007669"/>
    <property type="project" value="TreeGrafter"/>
</dbReference>
<dbReference type="Pfam" id="PF13920">
    <property type="entry name" value="zf-C3HC4_3"/>
    <property type="match status" value="1"/>
</dbReference>
<evidence type="ECO:0000313" key="4">
    <source>
        <dbReference type="Proteomes" id="UP000224854"/>
    </source>
</evidence>
<feature type="region of interest" description="Disordered" evidence="1">
    <location>
        <begin position="844"/>
        <end position="869"/>
    </location>
</feature>
<dbReference type="PANTHER" id="PTHR22696:SF1">
    <property type="entry name" value="E3 UBIQUITIN-PROTEIN LIGASE RNF26"/>
    <property type="match status" value="1"/>
</dbReference>
<keyword evidence="2" id="KW-1133">Transmembrane helix</keyword>
<protein>
    <recommendedName>
        <fullName evidence="5">RING-type domain-containing protein</fullName>
    </recommendedName>
</protein>
<keyword evidence="4" id="KW-1185">Reference proteome</keyword>
<dbReference type="Gene3D" id="3.30.40.10">
    <property type="entry name" value="Zinc/RING finger domain, C3HC4 (zinc finger)"/>
    <property type="match status" value="1"/>
</dbReference>
<evidence type="ECO:0000256" key="2">
    <source>
        <dbReference type="SAM" id="Phobius"/>
    </source>
</evidence>
<feature type="transmembrane region" description="Helical" evidence="2">
    <location>
        <begin position="387"/>
        <end position="411"/>
    </location>
</feature>
<dbReference type="EMBL" id="NJEU01000590">
    <property type="protein sequence ID" value="PHH72368.1"/>
    <property type="molecule type" value="Genomic_DNA"/>
</dbReference>
<keyword evidence="2" id="KW-0812">Transmembrane</keyword>
<comment type="caution">
    <text evidence="3">The sequence shown here is derived from an EMBL/GenBank/DDBJ whole genome shotgun (WGS) entry which is preliminary data.</text>
</comment>
<feature type="region of interest" description="Disordered" evidence="1">
    <location>
        <begin position="617"/>
        <end position="659"/>
    </location>
</feature>
<feature type="region of interest" description="Disordered" evidence="1">
    <location>
        <begin position="724"/>
        <end position="757"/>
    </location>
</feature>
<dbReference type="AlphaFoldDB" id="A0A2C5Y2P5"/>
<feature type="transmembrane region" description="Helical" evidence="2">
    <location>
        <begin position="350"/>
        <end position="367"/>
    </location>
</feature>
<evidence type="ECO:0000313" key="3">
    <source>
        <dbReference type="EMBL" id="PHH72368.1"/>
    </source>
</evidence>